<evidence type="ECO:0000313" key="2">
    <source>
        <dbReference type="EMBL" id="TLV00279.1"/>
    </source>
</evidence>
<dbReference type="EMBL" id="VCEJ01000004">
    <property type="protein sequence ID" value="TLV00279.1"/>
    <property type="molecule type" value="Genomic_DNA"/>
</dbReference>
<feature type="chain" id="PRO_5024463163" evidence="1">
    <location>
        <begin position="25"/>
        <end position="259"/>
    </location>
</feature>
<dbReference type="AlphaFoldDB" id="A0A5R9KW11"/>
<organism evidence="2 3">
    <name type="scientific">Dyadobacter luticola</name>
    <dbReference type="NCBI Taxonomy" id="1979387"/>
    <lineage>
        <taxon>Bacteria</taxon>
        <taxon>Pseudomonadati</taxon>
        <taxon>Bacteroidota</taxon>
        <taxon>Cytophagia</taxon>
        <taxon>Cytophagales</taxon>
        <taxon>Spirosomataceae</taxon>
        <taxon>Dyadobacter</taxon>
    </lineage>
</organism>
<name>A0A5R9KW11_9BACT</name>
<evidence type="ECO:0000256" key="1">
    <source>
        <dbReference type="SAM" id="SignalP"/>
    </source>
</evidence>
<proteinExistence type="predicted"/>
<keyword evidence="1" id="KW-0732">Signal</keyword>
<keyword evidence="3" id="KW-1185">Reference proteome</keyword>
<dbReference type="PROSITE" id="PS51257">
    <property type="entry name" value="PROKAR_LIPOPROTEIN"/>
    <property type="match status" value="1"/>
</dbReference>
<protein>
    <submittedName>
        <fullName evidence="2">Uncharacterized protein</fullName>
    </submittedName>
</protein>
<accession>A0A5R9KW11</accession>
<feature type="signal peptide" evidence="1">
    <location>
        <begin position="1"/>
        <end position="24"/>
    </location>
</feature>
<sequence length="259" mass="28634">MKTVKTLSAGLGLACMMMLSSCSKDDVQTPQPLAGTDNRHSSLKTDGEVTLAPYFAPVEGPTTGIFQYPANWAQSLNAIPDGYNGPLSGLSSFYSVWGETGFPWGPWLKPMAYIPGYLNAYKMLTLRAKHHYDSKPFWAPGVTTTIKNLVPGKTYSITLYLATTIRNEPFNADGTCKYAKAAKIKMYPYTNDMPLTVNVDLTGNEAKWVKKTITFTPTKDNAPFYFQATEPDKDTYTFTNLFVPSNGIYELKNVAPVKL</sequence>
<dbReference type="OrthoDB" id="963624at2"/>
<evidence type="ECO:0000313" key="3">
    <source>
        <dbReference type="Proteomes" id="UP000306402"/>
    </source>
</evidence>
<dbReference type="Proteomes" id="UP000306402">
    <property type="component" value="Unassembled WGS sequence"/>
</dbReference>
<gene>
    <name evidence="2" type="ORF">FEN17_12305</name>
</gene>
<reference evidence="2 3" key="1">
    <citation type="submission" date="2019-05" db="EMBL/GenBank/DDBJ databases">
        <authorList>
            <person name="Qu J.-H."/>
        </authorList>
    </citation>
    <scope>NUCLEOTIDE SEQUENCE [LARGE SCALE GENOMIC DNA]</scope>
    <source>
        <strain evidence="2 3">T17</strain>
    </source>
</reference>
<dbReference type="RefSeq" id="WP_138365659.1">
    <property type="nucleotide sequence ID" value="NZ_VCEJ01000004.1"/>
</dbReference>
<comment type="caution">
    <text evidence="2">The sequence shown here is derived from an EMBL/GenBank/DDBJ whole genome shotgun (WGS) entry which is preliminary data.</text>
</comment>